<reference evidence="2 3" key="1">
    <citation type="journal article" date="2010" name="Mol. Plant Microbe Interact.">
        <title>Streptomyces scabies 87-22 contains a coronafacic acid-like biosynthetic cluster that contributes to plant-microbe interactions.</title>
        <authorList>
            <person name="Bignell D.R."/>
            <person name="Seipke R.F."/>
            <person name="Huguet-Tapia J.C."/>
            <person name="Chambers A.H."/>
            <person name="Parry R.J."/>
            <person name="Loria R."/>
        </authorList>
    </citation>
    <scope>NUCLEOTIDE SEQUENCE [LARGE SCALE GENOMIC DNA]</scope>
    <source>
        <strain evidence="2 3">87.22</strain>
    </source>
</reference>
<protein>
    <submittedName>
        <fullName evidence="2">Putative membrane protein</fullName>
    </submittedName>
</protein>
<keyword evidence="1" id="KW-0812">Transmembrane</keyword>
<dbReference type="AlphaFoldDB" id="C9YU33"/>
<sequence>MDEAQLTNPDREVRSLRLDKEWWRTVRFAIAEERRTARLIAVLIVVGVIVGTLIMMGQGVTVRVG</sequence>
<accession>C9YU33</accession>
<dbReference type="KEGG" id="scb:SCAB_82061"/>
<gene>
    <name evidence="2" type="ordered locus">SCAB_82061</name>
</gene>
<dbReference type="Proteomes" id="UP000001444">
    <property type="component" value="Chromosome"/>
</dbReference>
<dbReference type="EMBL" id="FN554889">
    <property type="protein sequence ID" value="CBG75162.1"/>
    <property type="molecule type" value="Genomic_DNA"/>
</dbReference>
<evidence type="ECO:0000313" key="3">
    <source>
        <dbReference type="Proteomes" id="UP000001444"/>
    </source>
</evidence>
<keyword evidence="1" id="KW-1133">Transmembrane helix</keyword>
<name>C9YU33_STRSW</name>
<proteinExistence type="predicted"/>
<keyword evidence="1" id="KW-0472">Membrane</keyword>
<keyword evidence="3" id="KW-1185">Reference proteome</keyword>
<organism evidence="2 3">
    <name type="scientific">Streptomyces scabiei (strain 87.22)</name>
    <dbReference type="NCBI Taxonomy" id="680198"/>
    <lineage>
        <taxon>Bacteria</taxon>
        <taxon>Bacillati</taxon>
        <taxon>Actinomycetota</taxon>
        <taxon>Actinomycetes</taxon>
        <taxon>Kitasatosporales</taxon>
        <taxon>Streptomycetaceae</taxon>
        <taxon>Streptomyces</taxon>
    </lineage>
</organism>
<evidence type="ECO:0000313" key="2">
    <source>
        <dbReference type="EMBL" id="CBG75162.1"/>
    </source>
</evidence>
<dbReference type="HOGENOM" id="CLU_2848134_0_0_11"/>
<feature type="transmembrane region" description="Helical" evidence="1">
    <location>
        <begin position="37"/>
        <end position="56"/>
    </location>
</feature>
<evidence type="ECO:0000256" key="1">
    <source>
        <dbReference type="SAM" id="Phobius"/>
    </source>
</evidence>